<protein>
    <recommendedName>
        <fullName evidence="2">ABC-type transport auxiliary lipoprotein component domain-containing protein</fullName>
    </recommendedName>
</protein>
<sequence length="85" mass="9599">GEILAVENRTFGDDFDLDLPREIGSTVAIRFRVQNMLSGEILVDRPRFVYQTSYIPPVGETFNQGMTRALDGMAEQIVEAMESSW</sequence>
<evidence type="ECO:0000313" key="1">
    <source>
        <dbReference type="EMBL" id="GAI91220.1"/>
    </source>
</evidence>
<organism evidence="1">
    <name type="scientific">marine sediment metagenome</name>
    <dbReference type="NCBI Taxonomy" id="412755"/>
    <lineage>
        <taxon>unclassified sequences</taxon>
        <taxon>metagenomes</taxon>
        <taxon>ecological metagenomes</taxon>
    </lineage>
</organism>
<dbReference type="AlphaFoldDB" id="X1TUH6"/>
<gene>
    <name evidence="1" type="ORF">S12H4_38314</name>
</gene>
<name>X1TUH6_9ZZZZ</name>
<dbReference type="EMBL" id="BARW01023053">
    <property type="protein sequence ID" value="GAI91220.1"/>
    <property type="molecule type" value="Genomic_DNA"/>
</dbReference>
<evidence type="ECO:0008006" key="2">
    <source>
        <dbReference type="Google" id="ProtNLM"/>
    </source>
</evidence>
<proteinExistence type="predicted"/>
<comment type="caution">
    <text evidence="1">The sequence shown here is derived from an EMBL/GenBank/DDBJ whole genome shotgun (WGS) entry which is preliminary data.</text>
</comment>
<accession>X1TUH6</accession>
<feature type="non-terminal residue" evidence="1">
    <location>
        <position position="1"/>
    </location>
</feature>
<reference evidence="1" key="1">
    <citation type="journal article" date="2014" name="Front. Microbiol.">
        <title>High frequency of phylogenetically diverse reductive dehalogenase-homologous genes in deep subseafloor sedimentary metagenomes.</title>
        <authorList>
            <person name="Kawai M."/>
            <person name="Futagami T."/>
            <person name="Toyoda A."/>
            <person name="Takaki Y."/>
            <person name="Nishi S."/>
            <person name="Hori S."/>
            <person name="Arai W."/>
            <person name="Tsubouchi T."/>
            <person name="Morono Y."/>
            <person name="Uchiyama I."/>
            <person name="Ito T."/>
            <person name="Fujiyama A."/>
            <person name="Inagaki F."/>
            <person name="Takami H."/>
        </authorList>
    </citation>
    <scope>NUCLEOTIDE SEQUENCE</scope>
    <source>
        <strain evidence="1">Expedition CK06-06</strain>
    </source>
</reference>